<dbReference type="Proteomes" id="UP000004659">
    <property type="component" value="Unassembled WGS sequence"/>
</dbReference>
<dbReference type="RefSeq" id="WP_004689402.1">
    <property type="nucleotide sequence ID" value="NZ_EQ999546.1"/>
</dbReference>
<sequence>MTRIFSENRFTPFGMRSNIPAAQSGGSDSFCRAIRRFRAPFSLRAELNRLKRPFYSCRAMTRETQSLHKNHNLSHDTAIASVVAALYVHHDQQISGILLATLSSQMRDYWRI</sequence>
<evidence type="ECO:0000313" key="1">
    <source>
        <dbReference type="EMBL" id="EEZ30322.1"/>
    </source>
</evidence>
<dbReference type="AlphaFoldDB" id="A0A0E1XAN3"/>
<organism evidence="1">
    <name type="scientific">Brucella pinnipedialis M292/94/1</name>
    <dbReference type="NCBI Taxonomy" id="520462"/>
    <lineage>
        <taxon>Bacteria</taxon>
        <taxon>Pseudomonadati</taxon>
        <taxon>Pseudomonadota</taxon>
        <taxon>Alphaproteobacteria</taxon>
        <taxon>Hyphomicrobiales</taxon>
        <taxon>Brucellaceae</taxon>
        <taxon>Brucella/Ochrobactrum group</taxon>
        <taxon>Brucella</taxon>
    </lineage>
</organism>
<reference evidence="1" key="1">
    <citation type="submission" date="2009-01" db="EMBL/GenBank/DDBJ databases">
        <title>The Genome Sequence of Brucella pinnipedialis M292/94/1.</title>
        <authorList>
            <consortium name="The Broad Institute Genome Sequencing Platform"/>
            <person name="Ward D."/>
            <person name="Young S.K."/>
            <person name="Kodira C.D."/>
            <person name="Zeng Q."/>
            <person name="Koehrsen M."/>
            <person name="Alvarado L."/>
            <person name="Berlin A."/>
            <person name="Borenstein D."/>
            <person name="Chen Z."/>
            <person name="Engels R."/>
            <person name="Freedman E."/>
            <person name="Gellesch M."/>
            <person name="Goldberg J."/>
            <person name="Griggs A."/>
            <person name="Gujja S."/>
            <person name="Heiman D."/>
            <person name="Hepburn T."/>
            <person name="Howarth C."/>
            <person name="Jen D."/>
            <person name="Larson L."/>
            <person name="Lewis B."/>
            <person name="Mehta T."/>
            <person name="Park D."/>
            <person name="Pearson M."/>
            <person name="Roberts A."/>
            <person name="Saif S."/>
            <person name="Shea T."/>
            <person name="Shenoy N."/>
            <person name="Sisk P."/>
            <person name="Stolte C."/>
            <person name="Sykes S."/>
            <person name="Walk T."/>
            <person name="White J."/>
            <person name="Yandava C."/>
            <person name="Whatmore A.M."/>
            <person name="Perrett L.L."/>
            <person name="O'Callaghan D."/>
            <person name="Nusbaum C."/>
            <person name="Galagan J."/>
            <person name="Birren B."/>
        </authorList>
    </citation>
    <scope>NUCLEOTIDE SEQUENCE [LARGE SCALE GENOMIC DNA]</scope>
    <source>
        <strain evidence="1">M292/94/1</strain>
    </source>
</reference>
<proteinExistence type="predicted"/>
<gene>
    <name evidence="1" type="ORF">BALG_00441</name>
</gene>
<name>A0A0E1XAN3_9HYPH</name>
<dbReference type="GeneID" id="302755072"/>
<protein>
    <submittedName>
        <fullName evidence="1">Uncharacterized protein</fullName>
    </submittedName>
</protein>
<dbReference type="HOGENOM" id="CLU_2380586_0_0_5"/>
<dbReference type="EMBL" id="EQ999546">
    <property type="protein sequence ID" value="EEZ30322.1"/>
    <property type="molecule type" value="Genomic_DNA"/>
</dbReference>
<accession>A0A0E1XAN3</accession>